<evidence type="ECO:0000256" key="1">
    <source>
        <dbReference type="SAM" id="MobiDB-lite"/>
    </source>
</evidence>
<evidence type="ECO:0000313" key="3">
    <source>
        <dbReference type="Proteomes" id="UP000293912"/>
    </source>
</evidence>
<accession>A0A4P6WVS3</accession>
<name>A0A4P6WVS3_HYDPS</name>
<gene>
    <name evidence="2" type="ORF">HPF_02510</name>
</gene>
<evidence type="ECO:0000313" key="2">
    <source>
        <dbReference type="EMBL" id="QBM26536.1"/>
    </source>
</evidence>
<dbReference type="KEGG" id="hpse:HPF_02510"/>
<proteinExistence type="predicted"/>
<keyword evidence="3" id="KW-1185">Reference proteome</keyword>
<dbReference type="EMBL" id="CP037867">
    <property type="protein sequence ID" value="QBM26536.1"/>
    <property type="molecule type" value="Genomic_DNA"/>
</dbReference>
<dbReference type="AlphaFoldDB" id="A0A4P6WVS3"/>
<dbReference type="RefSeq" id="WP_079364259.1">
    <property type="nucleotide sequence ID" value="NZ_CP037867.1"/>
</dbReference>
<reference evidence="2 3" key="1">
    <citation type="submission" date="2019-03" db="EMBL/GenBank/DDBJ databases">
        <authorList>
            <person name="Sebastian G."/>
            <person name="Baumann P."/>
            <person name="Ruckert C."/>
            <person name="Kalinowski J."/>
            <person name="Nebel B."/>
            <person name="Takors R."/>
            <person name="Blombach B."/>
        </authorList>
    </citation>
    <scope>NUCLEOTIDE SEQUENCE [LARGE SCALE GENOMIC DNA]</scope>
    <source>
        <strain evidence="2 3">DSM 1084</strain>
    </source>
</reference>
<protein>
    <submittedName>
        <fullName evidence="2">Uncharacterized protein</fullName>
    </submittedName>
</protein>
<sequence>MFRRCLIALFALHFLLSLGGFTLHVPSPELTESALTADVDGLGSSVQHGLTDDAPDMPDGPLRALPVVRVSHPPLPTTPWVFGSRDDPLPMGLDRPPRRSARA</sequence>
<feature type="region of interest" description="Disordered" evidence="1">
    <location>
        <begin position="79"/>
        <end position="103"/>
    </location>
</feature>
<dbReference type="Proteomes" id="UP000293912">
    <property type="component" value="Chromosome"/>
</dbReference>
<organism evidence="2 3">
    <name type="scientific">Hydrogenophaga pseudoflava</name>
    <name type="common">Pseudomonas carboxydoflava</name>
    <dbReference type="NCBI Taxonomy" id="47421"/>
    <lineage>
        <taxon>Bacteria</taxon>
        <taxon>Pseudomonadati</taxon>
        <taxon>Pseudomonadota</taxon>
        <taxon>Betaproteobacteria</taxon>
        <taxon>Burkholderiales</taxon>
        <taxon>Comamonadaceae</taxon>
        <taxon>Hydrogenophaga</taxon>
    </lineage>
</organism>